<dbReference type="SUPFAM" id="SSF53850">
    <property type="entry name" value="Periplasmic binding protein-like II"/>
    <property type="match status" value="1"/>
</dbReference>
<proteinExistence type="predicted"/>
<feature type="region of interest" description="Disordered" evidence="1">
    <location>
        <begin position="23"/>
        <end position="58"/>
    </location>
</feature>
<evidence type="ECO:0000256" key="2">
    <source>
        <dbReference type="SAM" id="SignalP"/>
    </source>
</evidence>
<dbReference type="InterPro" id="IPR050490">
    <property type="entry name" value="Bact_solute-bd_prot1"/>
</dbReference>
<accession>A0ABQ1FGE4</accession>
<dbReference type="PANTHER" id="PTHR43649">
    <property type="entry name" value="ARABINOSE-BINDING PROTEIN-RELATED"/>
    <property type="match status" value="1"/>
</dbReference>
<dbReference type="RefSeq" id="WP_189019886.1">
    <property type="nucleotide sequence ID" value="NZ_BMHE01000063.1"/>
</dbReference>
<dbReference type="Gene3D" id="3.40.190.10">
    <property type="entry name" value="Periplasmic binding protein-like II"/>
    <property type="match status" value="1"/>
</dbReference>
<keyword evidence="4" id="KW-1185">Reference proteome</keyword>
<name>A0ABQ1FGE4_9BACL</name>
<dbReference type="PROSITE" id="PS51257">
    <property type="entry name" value="PROKAR_LIPOPROTEIN"/>
    <property type="match status" value="1"/>
</dbReference>
<gene>
    <name evidence="3" type="ORF">GCM10008018_65850</name>
</gene>
<feature type="compositionally biased region" description="Low complexity" evidence="1">
    <location>
        <begin position="37"/>
        <end position="51"/>
    </location>
</feature>
<keyword evidence="2" id="KW-0732">Signal</keyword>
<dbReference type="Proteomes" id="UP000615455">
    <property type="component" value="Unassembled WGS sequence"/>
</dbReference>
<dbReference type="PANTHER" id="PTHR43649:SF12">
    <property type="entry name" value="DIACETYLCHITOBIOSE BINDING PROTEIN DASA"/>
    <property type="match status" value="1"/>
</dbReference>
<evidence type="ECO:0000313" key="4">
    <source>
        <dbReference type="Proteomes" id="UP000615455"/>
    </source>
</evidence>
<evidence type="ECO:0000313" key="3">
    <source>
        <dbReference type="EMBL" id="GGA11609.1"/>
    </source>
</evidence>
<dbReference type="Pfam" id="PF01547">
    <property type="entry name" value="SBP_bac_1"/>
    <property type="match status" value="1"/>
</dbReference>
<protein>
    <submittedName>
        <fullName evidence="3">ABC transporter substrate-binding protein</fullName>
    </submittedName>
</protein>
<dbReference type="InterPro" id="IPR006059">
    <property type="entry name" value="SBP"/>
</dbReference>
<sequence>MKKWIGILMSLVFVVSLTACSGSRMDSSNKPVSSSIGNTETPGTTSSSGSTGKDGFIEDESKDSKKTIVVSILSTTDFYKQAKQKYEATHPNTTIQFKEFSPATNGSGVMNPAEVEKYIKQSTTEILSGKGADLFAIATVDLPIEKYIGKKAFVNLDELIKKDKSFDPNLYYRNILDNSKISSGLYVLPTKFYLQMLFGDTNAIQKSGVAIDDKNWTWSQFADVGKQLAAKGVHAYSLDMLEPEEMLNSLVSDNYAQLVDGASRKVNFDSAVFTDLLKHVKSLYDEKIISAKPLPTKDTNFRLSEIYSPKDYLARLALYYKNGTVYQKPHAAGQKSGVAFGGLQTIAMNSNSTIKGTAWDFMKFLLSEEMQSIPQQDGFSMMKSVTEKMMTDLANDAKKGTIDTGKGGVLQVSDKDLQSMKTMISDASLAITPMNKVQTIIAEEAKAYFTGQKSADDVAKLIQNRVTIYINE</sequence>
<reference evidence="4" key="1">
    <citation type="journal article" date="2019" name="Int. J. Syst. Evol. Microbiol.">
        <title>The Global Catalogue of Microorganisms (GCM) 10K type strain sequencing project: providing services to taxonomists for standard genome sequencing and annotation.</title>
        <authorList>
            <consortium name="The Broad Institute Genomics Platform"/>
            <consortium name="The Broad Institute Genome Sequencing Center for Infectious Disease"/>
            <person name="Wu L."/>
            <person name="Ma J."/>
        </authorList>
    </citation>
    <scope>NUCLEOTIDE SEQUENCE [LARGE SCALE GENOMIC DNA]</scope>
    <source>
        <strain evidence="4">CGMCC 1.15043</strain>
    </source>
</reference>
<feature type="compositionally biased region" description="Polar residues" evidence="1">
    <location>
        <begin position="23"/>
        <end position="36"/>
    </location>
</feature>
<organism evidence="3 4">
    <name type="scientific">Paenibacillus marchantiophytorum</name>
    <dbReference type="NCBI Taxonomy" id="1619310"/>
    <lineage>
        <taxon>Bacteria</taxon>
        <taxon>Bacillati</taxon>
        <taxon>Bacillota</taxon>
        <taxon>Bacilli</taxon>
        <taxon>Bacillales</taxon>
        <taxon>Paenibacillaceae</taxon>
        <taxon>Paenibacillus</taxon>
    </lineage>
</organism>
<comment type="caution">
    <text evidence="3">The sequence shown here is derived from an EMBL/GenBank/DDBJ whole genome shotgun (WGS) entry which is preliminary data.</text>
</comment>
<dbReference type="EMBL" id="BMHE01000063">
    <property type="protein sequence ID" value="GGA11609.1"/>
    <property type="molecule type" value="Genomic_DNA"/>
</dbReference>
<feature type="chain" id="PRO_5046100739" evidence="2">
    <location>
        <begin position="22"/>
        <end position="472"/>
    </location>
</feature>
<evidence type="ECO:0000256" key="1">
    <source>
        <dbReference type="SAM" id="MobiDB-lite"/>
    </source>
</evidence>
<feature type="signal peptide" evidence="2">
    <location>
        <begin position="1"/>
        <end position="21"/>
    </location>
</feature>